<accession>A0ABQ5KX47</accession>
<evidence type="ECO:0000313" key="2">
    <source>
        <dbReference type="EMBL" id="GKT36238.1"/>
    </source>
</evidence>
<gene>
    <name evidence="2" type="ORF">ADUPG1_009241</name>
</gene>
<comment type="caution">
    <text evidence="2">The sequence shown here is derived from an EMBL/GenBank/DDBJ whole genome shotgun (WGS) entry which is preliminary data.</text>
</comment>
<feature type="region of interest" description="Disordered" evidence="1">
    <location>
        <begin position="214"/>
        <end position="234"/>
    </location>
</feature>
<keyword evidence="3" id="KW-1185">Reference proteome</keyword>
<reference evidence="2" key="1">
    <citation type="submission" date="2022-03" db="EMBL/GenBank/DDBJ databases">
        <title>Draft genome sequence of Aduncisulcus paluster, a free-living microaerophilic Fornicata.</title>
        <authorList>
            <person name="Yuyama I."/>
            <person name="Kume K."/>
            <person name="Tamura T."/>
            <person name="Inagaki Y."/>
            <person name="Hashimoto T."/>
        </authorList>
    </citation>
    <scope>NUCLEOTIDE SEQUENCE</scope>
    <source>
        <strain evidence="2">NY0171</strain>
    </source>
</reference>
<dbReference type="EMBL" id="BQXS01011172">
    <property type="protein sequence ID" value="GKT36238.1"/>
    <property type="molecule type" value="Genomic_DNA"/>
</dbReference>
<evidence type="ECO:0000313" key="3">
    <source>
        <dbReference type="Proteomes" id="UP001057375"/>
    </source>
</evidence>
<organism evidence="2 3">
    <name type="scientific">Aduncisulcus paluster</name>
    <dbReference type="NCBI Taxonomy" id="2918883"/>
    <lineage>
        <taxon>Eukaryota</taxon>
        <taxon>Metamonada</taxon>
        <taxon>Carpediemonas-like organisms</taxon>
        <taxon>Aduncisulcus</taxon>
    </lineage>
</organism>
<sequence length="345" mass="38598">VPMPSSLFELARHINQKRKDSDSAQNASGKFWLYKYIIQRGGEKAVLEEKEVEKEKEVEEEKEEEEKEEEEKEEEDQEVDKKEELASAPMPPSVFSSAYLISISEKDETMVLTFYLDEFGITIEIDAETGFNRKHVAPVTLPMSEEEKKSTGRTGKTDKIKDNAHLFIPVKSGKVVTQITAFDLCIENPILPESVRIWNAMKRKAVEKELEKEASTLSLSSRGPSTPSQGGDSNISLASRLRRLQDTAHSQSINADHSALSPNTTSTPVSKETEKYDKEITGSWWGGRSGRGKVGIVSFNILQRFDIEVYAEISSISGRPTIGMQLKNLKALSVPPNFGAKEEKK</sequence>
<name>A0ABQ5KX47_9EUKA</name>
<proteinExistence type="predicted"/>
<feature type="region of interest" description="Disordered" evidence="1">
    <location>
        <begin position="48"/>
        <end position="90"/>
    </location>
</feature>
<feature type="non-terminal residue" evidence="2">
    <location>
        <position position="1"/>
    </location>
</feature>
<evidence type="ECO:0000256" key="1">
    <source>
        <dbReference type="SAM" id="MobiDB-lite"/>
    </source>
</evidence>
<protein>
    <submittedName>
        <fullName evidence="2">Uncharacterized protein</fullName>
    </submittedName>
</protein>
<feature type="compositionally biased region" description="Polar residues" evidence="1">
    <location>
        <begin position="215"/>
        <end position="234"/>
    </location>
</feature>
<feature type="compositionally biased region" description="Polar residues" evidence="1">
    <location>
        <begin position="247"/>
        <end position="270"/>
    </location>
</feature>
<feature type="region of interest" description="Disordered" evidence="1">
    <location>
        <begin position="246"/>
        <end position="273"/>
    </location>
</feature>
<feature type="compositionally biased region" description="Acidic residues" evidence="1">
    <location>
        <begin position="60"/>
        <end position="78"/>
    </location>
</feature>
<feature type="compositionally biased region" description="Basic and acidic residues" evidence="1">
    <location>
        <begin position="48"/>
        <end position="59"/>
    </location>
</feature>
<dbReference type="Proteomes" id="UP001057375">
    <property type="component" value="Unassembled WGS sequence"/>
</dbReference>